<dbReference type="InterPro" id="IPR014782">
    <property type="entry name" value="Peptidase_M1_dom"/>
</dbReference>
<evidence type="ECO:0000256" key="7">
    <source>
        <dbReference type="ARBA" id="ARBA00022670"/>
    </source>
</evidence>
<organism evidence="13 14">
    <name type="scientific">Novosphingobium mangrovi</name>
    <name type="common">ex Huang et al. 2023</name>
    <dbReference type="NCBI Taxonomy" id="2976432"/>
    <lineage>
        <taxon>Bacteria</taxon>
        <taxon>Pseudomonadati</taxon>
        <taxon>Pseudomonadota</taxon>
        <taxon>Alphaproteobacteria</taxon>
        <taxon>Sphingomonadales</taxon>
        <taxon>Sphingomonadaceae</taxon>
        <taxon>Novosphingobium</taxon>
    </lineage>
</organism>
<dbReference type="EMBL" id="JANZXA010000008">
    <property type="protein sequence ID" value="MCT2400417.1"/>
    <property type="molecule type" value="Genomic_DNA"/>
</dbReference>
<evidence type="ECO:0000313" key="14">
    <source>
        <dbReference type="Proteomes" id="UP001165583"/>
    </source>
</evidence>
<dbReference type="PANTHER" id="PTHR11533:SF174">
    <property type="entry name" value="PUROMYCIN-SENSITIVE AMINOPEPTIDASE-RELATED"/>
    <property type="match status" value="1"/>
</dbReference>
<dbReference type="GO" id="GO:0004177">
    <property type="term" value="F:aminopeptidase activity"/>
    <property type="evidence" value="ECO:0007669"/>
    <property type="project" value="UniProtKB-KW"/>
</dbReference>
<accession>A0ABT2I6H8</accession>
<evidence type="ECO:0000256" key="1">
    <source>
        <dbReference type="ARBA" id="ARBA00000098"/>
    </source>
</evidence>
<comment type="similarity">
    <text evidence="3">Belongs to the peptidase M1 family.</text>
</comment>
<keyword evidence="14" id="KW-1185">Reference proteome</keyword>
<evidence type="ECO:0000256" key="8">
    <source>
        <dbReference type="ARBA" id="ARBA00022723"/>
    </source>
</evidence>
<dbReference type="InterPro" id="IPR042097">
    <property type="entry name" value="Aminopeptidase_N-like_N_sf"/>
</dbReference>
<evidence type="ECO:0000256" key="4">
    <source>
        <dbReference type="ARBA" id="ARBA00012564"/>
    </source>
</evidence>
<evidence type="ECO:0000256" key="11">
    <source>
        <dbReference type="ARBA" id="ARBA00023049"/>
    </source>
</evidence>
<name>A0ABT2I6H8_9SPHN</name>
<dbReference type="SUPFAM" id="SSF55486">
    <property type="entry name" value="Metalloproteases ('zincins'), catalytic domain"/>
    <property type="match status" value="1"/>
</dbReference>
<keyword evidence="8" id="KW-0479">Metal-binding</keyword>
<evidence type="ECO:0000256" key="5">
    <source>
        <dbReference type="ARBA" id="ARBA00015611"/>
    </source>
</evidence>
<dbReference type="RefSeq" id="WP_260046465.1">
    <property type="nucleotide sequence ID" value="NZ_JANZXA010000008.1"/>
</dbReference>
<dbReference type="Gene3D" id="2.60.40.1730">
    <property type="entry name" value="tricorn interacting facor f3 domain"/>
    <property type="match status" value="1"/>
</dbReference>
<comment type="caution">
    <text evidence="13">The sequence shown here is derived from an EMBL/GenBank/DDBJ whole genome shotgun (WGS) entry which is preliminary data.</text>
</comment>
<dbReference type="Gene3D" id="1.10.390.10">
    <property type="entry name" value="Neutral Protease Domain 2"/>
    <property type="match status" value="1"/>
</dbReference>
<keyword evidence="7" id="KW-0645">Protease</keyword>
<evidence type="ECO:0000256" key="6">
    <source>
        <dbReference type="ARBA" id="ARBA00022438"/>
    </source>
</evidence>
<evidence type="ECO:0000256" key="3">
    <source>
        <dbReference type="ARBA" id="ARBA00010136"/>
    </source>
</evidence>
<evidence type="ECO:0000313" key="13">
    <source>
        <dbReference type="EMBL" id="MCT2400417.1"/>
    </source>
</evidence>
<evidence type="ECO:0000256" key="10">
    <source>
        <dbReference type="ARBA" id="ARBA00022833"/>
    </source>
</evidence>
<feature type="domain" description="Peptidase M1 membrane alanine aminopeptidase" evidence="12">
    <location>
        <begin position="292"/>
        <end position="436"/>
    </location>
</feature>
<dbReference type="EC" id="3.4.11.2" evidence="4"/>
<keyword evidence="10" id="KW-0862">Zinc</keyword>
<dbReference type="Proteomes" id="UP001165583">
    <property type="component" value="Unassembled WGS sequence"/>
</dbReference>
<dbReference type="InterPro" id="IPR050344">
    <property type="entry name" value="Peptidase_M1_aminopeptidases"/>
</dbReference>
<proteinExistence type="inferred from homology"/>
<gene>
    <name evidence="13" type="ORF">NZK81_12725</name>
</gene>
<evidence type="ECO:0000256" key="9">
    <source>
        <dbReference type="ARBA" id="ARBA00022801"/>
    </source>
</evidence>
<evidence type="ECO:0000256" key="2">
    <source>
        <dbReference type="ARBA" id="ARBA00001947"/>
    </source>
</evidence>
<sequence length="449" mass="49395">MRWIICSLLGICSLQGSDAIAGTDHTPGQGFEVLSYDLALTPDIENASVAGHEVIRLRTTEDGVRRFVFTGNALDITQATLDGAPLAPGIESGSLIFRLPKALRRGLTATLDLTYQGHPARGLVRSETGLYTSYFACDWMICLQDQFGDKARFALALRVPKGMKTLSVGRLVSIQSGPDGSEVHIWRSPRPYSAYLYGFAVGRFNRIDTQAGVSRLTYLSDSVDASILARRFAPTPDQVHFLSRKLDLSLPVPTYSQLLVEGSEAQEAATFSVLGIDVLPADPGAPADDWAIVHELTHQWFGNLITCATLQDFWLNEGLTVFMTAAWKEHRYGRDAYEAEIAVARTRWEKASAKGLDRPLAWGGRYPSLGARRAIQYSKGAVFMDHLRSLLGERAFWKGLRDYTRKNAGGTVTSIDLENAMEAASGRDLHATFKEWVFSEPDSKLSAAQ</sequence>
<comment type="catalytic activity">
    <reaction evidence="1">
        <text>Release of an N-terminal amino acid, Xaa-|-Yaa- from a peptide, amide or arylamide. Xaa is preferably Ala, but may be most amino acids including Pro (slow action). When a terminal hydrophobic residue is followed by a prolyl residue, the two may be released as an intact Xaa-Pro dipeptide.</text>
        <dbReference type="EC" id="3.4.11.2"/>
    </reaction>
</comment>
<evidence type="ECO:0000259" key="12">
    <source>
        <dbReference type="Pfam" id="PF01433"/>
    </source>
</evidence>
<dbReference type="InterPro" id="IPR001930">
    <property type="entry name" value="Peptidase_M1"/>
</dbReference>
<keyword evidence="6 13" id="KW-0031">Aminopeptidase</keyword>
<dbReference type="PRINTS" id="PR00756">
    <property type="entry name" value="ALADIPTASE"/>
</dbReference>
<dbReference type="Pfam" id="PF01433">
    <property type="entry name" value="Peptidase_M1"/>
    <property type="match status" value="1"/>
</dbReference>
<dbReference type="InterPro" id="IPR027268">
    <property type="entry name" value="Peptidase_M4/M1_CTD_sf"/>
</dbReference>
<dbReference type="PANTHER" id="PTHR11533">
    <property type="entry name" value="PROTEASE M1 ZINC METALLOPROTEASE"/>
    <property type="match status" value="1"/>
</dbReference>
<reference evidence="13" key="1">
    <citation type="submission" date="2022-09" db="EMBL/GenBank/DDBJ databases">
        <title>Novosphingobium sp. Nov., a polycyclic aromatic hydrocarbon-degrading bacterium isolated form mangrove sediments in HongKong.</title>
        <authorList>
            <person name="Hu Z."/>
        </authorList>
    </citation>
    <scope>NUCLEOTIDE SEQUENCE</scope>
    <source>
        <strain evidence="13">HK4-1</strain>
    </source>
</reference>
<comment type="cofactor">
    <cofactor evidence="2">
        <name>Zn(2+)</name>
        <dbReference type="ChEBI" id="CHEBI:29105"/>
    </cofactor>
</comment>
<dbReference type="SUPFAM" id="SSF63737">
    <property type="entry name" value="Leukotriene A4 hydrolase N-terminal domain"/>
    <property type="match status" value="1"/>
</dbReference>
<protein>
    <recommendedName>
        <fullName evidence="5">Aminopeptidase N</fullName>
        <ecNumber evidence="4">3.4.11.2</ecNumber>
    </recommendedName>
</protein>
<keyword evidence="11" id="KW-0482">Metalloprotease</keyword>
<keyword evidence="9" id="KW-0378">Hydrolase</keyword>